<keyword evidence="11" id="KW-0809">Transit peptide</keyword>
<keyword evidence="13 19" id="KW-0175">Coiled coil</keyword>
<dbReference type="AlphaFoldDB" id="A0AAE0SQC1"/>
<evidence type="ECO:0000256" key="14">
    <source>
        <dbReference type="ARBA" id="ARBA00023065"/>
    </source>
</evidence>
<keyword evidence="4" id="KW-0813">Transport</keyword>
<evidence type="ECO:0000256" key="19">
    <source>
        <dbReference type="SAM" id="Coils"/>
    </source>
</evidence>
<reference evidence="24" key="3">
    <citation type="submission" date="2023-05" db="EMBL/GenBank/DDBJ databases">
        <authorList>
            <person name="Smith C.H."/>
        </authorList>
    </citation>
    <scope>NUCLEOTIDE SEQUENCE</scope>
    <source>
        <strain evidence="24">CHS0354</strain>
        <tissue evidence="24">Mantle</tissue>
    </source>
</reference>
<reference evidence="24" key="2">
    <citation type="journal article" date="2021" name="Genome Biol. Evol.">
        <title>Developing a high-quality reference genome for a parasitic bivalve with doubly uniparental inheritance (Bivalvia: Unionida).</title>
        <authorList>
            <person name="Smith C.H."/>
        </authorList>
    </citation>
    <scope>NUCLEOTIDE SEQUENCE</scope>
    <source>
        <strain evidence="24">CHS0354</strain>
        <tissue evidence="24">Mantle</tissue>
    </source>
</reference>
<keyword evidence="8" id="KW-0479">Metal-binding</keyword>
<feature type="compositionally biased region" description="Basic and acidic residues" evidence="20">
    <location>
        <begin position="764"/>
        <end position="774"/>
    </location>
</feature>
<dbReference type="Proteomes" id="UP001195483">
    <property type="component" value="Unassembled WGS sequence"/>
</dbReference>
<accession>A0AAE0SQC1</accession>
<evidence type="ECO:0000256" key="6">
    <source>
        <dbReference type="ARBA" id="ARBA00022568"/>
    </source>
</evidence>
<dbReference type="InterPro" id="IPR033122">
    <property type="entry name" value="LETM1-like_RBD"/>
</dbReference>
<keyword evidence="10" id="KW-0106">Calcium</keyword>
<evidence type="ECO:0000256" key="9">
    <source>
        <dbReference type="ARBA" id="ARBA00022792"/>
    </source>
</evidence>
<feature type="coiled-coil region" evidence="19">
    <location>
        <begin position="473"/>
        <end position="511"/>
    </location>
</feature>
<dbReference type="InterPro" id="IPR044202">
    <property type="entry name" value="LETM1/MDM38-like"/>
</dbReference>
<feature type="compositionally biased region" description="Basic and acidic residues" evidence="20">
    <location>
        <begin position="782"/>
        <end position="792"/>
    </location>
</feature>
<evidence type="ECO:0000256" key="16">
    <source>
        <dbReference type="ARBA" id="ARBA00023136"/>
    </source>
</evidence>
<dbReference type="Pfam" id="PF26561">
    <property type="entry name" value="LETM1_C"/>
    <property type="match status" value="1"/>
</dbReference>
<evidence type="ECO:0000256" key="1">
    <source>
        <dbReference type="ARBA" id="ARBA00004434"/>
    </source>
</evidence>
<dbReference type="PROSITE" id="PS50222">
    <property type="entry name" value="EF_HAND_2"/>
    <property type="match status" value="1"/>
</dbReference>
<dbReference type="InterPro" id="IPR059005">
    <property type="entry name" value="LETM1_C"/>
</dbReference>
<name>A0AAE0SQC1_9BIVA</name>
<dbReference type="PANTHER" id="PTHR14009:SF1">
    <property type="entry name" value="MITOCHONDRIAL PROTON_CALCIUM EXCHANGER PROTEIN"/>
    <property type="match status" value="1"/>
</dbReference>
<keyword evidence="15 18" id="KW-0496">Mitochondrion</keyword>
<keyword evidence="16 21" id="KW-0472">Membrane</keyword>
<evidence type="ECO:0000256" key="15">
    <source>
        <dbReference type="ARBA" id="ARBA00023128"/>
    </source>
</evidence>
<keyword evidence="5" id="KW-0050">Antiport</keyword>
<evidence type="ECO:0000256" key="18">
    <source>
        <dbReference type="PROSITE-ProRule" id="PRU01094"/>
    </source>
</evidence>
<evidence type="ECO:0000256" key="11">
    <source>
        <dbReference type="ARBA" id="ARBA00022946"/>
    </source>
</evidence>
<evidence type="ECO:0000256" key="17">
    <source>
        <dbReference type="ARBA" id="ARBA00031360"/>
    </source>
</evidence>
<evidence type="ECO:0000259" key="23">
    <source>
        <dbReference type="PROSITE" id="PS51758"/>
    </source>
</evidence>
<evidence type="ECO:0000256" key="10">
    <source>
        <dbReference type="ARBA" id="ARBA00022837"/>
    </source>
</evidence>
<comment type="subcellular location">
    <subcellularLocation>
        <location evidence="1">Mitochondrion inner membrane</location>
        <topology evidence="1">Single-pass membrane protein</topology>
    </subcellularLocation>
</comment>
<keyword evidence="6" id="KW-0109">Calcium transport</keyword>
<evidence type="ECO:0000256" key="13">
    <source>
        <dbReference type="ARBA" id="ARBA00023054"/>
    </source>
</evidence>
<dbReference type="EMBL" id="JAEAOA010000900">
    <property type="protein sequence ID" value="KAK3595834.1"/>
    <property type="molecule type" value="Genomic_DNA"/>
</dbReference>
<dbReference type="GO" id="GO:0005743">
    <property type="term" value="C:mitochondrial inner membrane"/>
    <property type="evidence" value="ECO:0007669"/>
    <property type="project" value="UniProtKB-SubCell"/>
</dbReference>
<feature type="domain" description="EF-hand" evidence="22">
    <location>
        <begin position="703"/>
        <end position="738"/>
    </location>
</feature>
<dbReference type="GO" id="GO:0005509">
    <property type="term" value="F:calcium ion binding"/>
    <property type="evidence" value="ECO:0007669"/>
    <property type="project" value="InterPro"/>
</dbReference>
<dbReference type="GO" id="GO:0043022">
    <property type="term" value="F:ribosome binding"/>
    <property type="evidence" value="ECO:0007669"/>
    <property type="project" value="InterPro"/>
</dbReference>
<dbReference type="PANTHER" id="PTHR14009">
    <property type="entry name" value="LEUCINE ZIPPER-EF-HAND CONTAINING TRANSMEMBRANE PROTEIN"/>
    <property type="match status" value="1"/>
</dbReference>
<evidence type="ECO:0000256" key="2">
    <source>
        <dbReference type="ARBA" id="ARBA00009584"/>
    </source>
</evidence>
<evidence type="ECO:0000256" key="8">
    <source>
        <dbReference type="ARBA" id="ARBA00022723"/>
    </source>
</evidence>
<evidence type="ECO:0000256" key="21">
    <source>
        <dbReference type="SAM" id="Phobius"/>
    </source>
</evidence>
<feature type="transmembrane region" description="Helical" evidence="21">
    <location>
        <begin position="216"/>
        <end position="239"/>
    </location>
</feature>
<feature type="coiled-coil region" evidence="19">
    <location>
        <begin position="553"/>
        <end position="603"/>
    </location>
</feature>
<dbReference type="Pfam" id="PF07766">
    <property type="entry name" value="LETM1_RBD"/>
    <property type="match status" value="1"/>
</dbReference>
<organism evidence="24 25">
    <name type="scientific">Potamilus streckersoni</name>
    <dbReference type="NCBI Taxonomy" id="2493646"/>
    <lineage>
        <taxon>Eukaryota</taxon>
        <taxon>Metazoa</taxon>
        <taxon>Spiralia</taxon>
        <taxon>Lophotrochozoa</taxon>
        <taxon>Mollusca</taxon>
        <taxon>Bivalvia</taxon>
        <taxon>Autobranchia</taxon>
        <taxon>Heteroconchia</taxon>
        <taxon>Palaeoheterodonta</taxon>
        <taxon>Unionida</taxon>
        <taxon>Unionoidea</taxon>
        <taxon>Unionidae</taxon>
        <taxon>Ambleminae</taxon>
        <taxon>Lampsilini</taxon>
        <taxon>Potamilus</taxon>
    </lineage>
</organism>
<dbReference type="InterPro" id="IPR002048">
    <property type="entry name" value="EF_hand_dom"/>
</dbReference>
<keyword evidence="7 21" id="KW-0812">Transmembrane</keyword>
<evidence type="ECO:0000256" key="5">
    <source>
        <dbReference type="ARBA" id="ARBA00022449"/>
    </source>
</evidence>
<dbReference type="GO" id="GO:0015297">
    <property type="term" value="F:antiporter activity"/>
    <property type="evidence" value="ECO:0007669"/>
    <property type="project" value="UniProtKB-KW"/>
</dbReference>
<evidence type="ECO:0000313" key="24">
    <source>
        <dbReference type="EMBL" id="KAK3595834.1"/>
    </source>
</evidence>
<proteinExistence type="inferred from homology"/>
<evidence type="ECO:0000259" key="22">
    <source>
        <dbReference type="PROSITE" id="PS50222"/>
    </source>
</evidence>
<dbReference type="InterPro" id="IPR011992">
    <property type="entry name" value="EF-hand-dom_pair"/>
</dbReference>
<feature type="region of interest" description="Disordered" evidence="20">
    <location>
        <begin position="764"/>
        <end position="792"/>
    </location>
</feature>
<dbReference type="PROSITE" id="PS51758">
    <property type="entry name" value="LETM1_RBD"/>
    <property type="match status" value="1"/>
</dbReference>
<comment type="similarity">
    <text evidence="2">Belongs to the LETM1 family.</text>
</comment>
<feature type="domain" description="Letm1 RBD" evidence="23">
    <location>
        <begin position="262"/>
        <end position="489"/>
    </location>
</feature>
<feature type="coiled-coil region" evidence="19">
    <location>
        <begin position="662"/>
        <end position="692"/>
    </location>
</feature>
<keyword evidence="9" id="KW-0999">Mitochondrion inner membrane</keyword>
<reference evidence="24" key="1">
    <citation type="journal article" date="2021" name="Genome Biol. Evol.">
        <title>A High-Quality Reference Genome for a Parasitic Bivalve with Doubly Uniparental Inheritance (Bivalvia: Unionida).</title>
        <authorList>
            <person name="Smith C.H."/>
        </authorList>
    </citation>
    <scope>NUCLEOTIDE SEQUENCE</scope>
    <source>
        <strain evidence="24">CHS0354</strain>
    </source>
</reference>
<evidence type="ECO:0000256" key="7">
    <source>
        <dbReference type="ARBA" id="ARBA00022692"/>
    </source>
</evidence>
<keyword evidence="14" id="KW-0406">Ion transport</keyword>
<dbReference type="Gene3D" id="1.10.238.10">
    <property type="entry name" value="EF-hand"/>
    <property type="match status" value="1"/>
</dbReference>
<keyword evidence="25" id="KW-1185">Reference proteome</keyword>
<evidence type="ECO:0000256" key="4">
    <source>
        <dbReference type="ARBA" id="ARBA00022448"/>
    </source>
</evidence>
<protein>
    <recommendedName>
        <fullName evidence="3">Mitochondrial proton/calcium exchanger protein</fullName>
    </recommendedName>
    <alternativeName>
        <fullName evidence="17">Leucine zipper-EF-hand-containing transmembrane protein 1</fullName>
    </alternativeName>
</protein>
<evidence type="ECO:0000256" key="20">
    <source>
        <dbReference type="SAM" id="MobiDB-lite"/>
    </source>
</evidence>
<sequence length="792" mass="91167">MAYKYLSCFIPHGINNDPLKRLVHSRCKNTQTYRCRVKDAGIRMQRQQYQSIGYLPRRCLYTVSSIQDDNWKKSTFYHQSKSLQICCNRTIPISLSGHPQWLYIRSYHTTRSIWKEESTVEKSVKILKQELTEKGGEKEAAPAAASEVSPPADIKKEAVLKRIWLKIKSEAKHYYNGFKLLFIELKVAVRLVWEVMNGKNLTRREYRQLVRTAGDVFRMIPFLVFIIVPFMEFLLPVALKLFPNMLPSTFKEEKTEQEKLKKTLKMKLEMAKVLQDMIKSSAMQSTNKSSTKVEEFSEFLQKVRSTGVPVTTSEILKYSKLFEDDITLDNLNRSSLQALCRVLSLPTIPPDNILRFQLRMKLRQLKTDDKMISKEGVDSLMVWELQSACRARGMRALGLSEDRLKFQLQQWLDLHLKEDIPVSLLLLSRAFYLPENLSTTEQLKATISALPEQTSEEAKIKIAEVTGEKVDTKAKLELIKQQEEAIKKDKEAEVQAAAAKAKAERDAAEALAAQSAMEADLKKELDYLHDPASIIEAKPSEEFKKEEKLATEEEITSKDLEEIESALEEIAEQKSLNIEMEELSELKEEVNEYQEDLQNLKSLITASGGSQNDIRESKAAARIAKRVNRLISQSVKIIDELHDQRETIQEQIDLGEVKMRRSSELKDDIQKRQELLEKIKQQKGNMISLNEMVLALKRLQKVPDETRLQKIVQVLDEDKDGNIDVSHTLKVIELLGRENIKLSASQVTDIIDLLKRETLIEEEEKKKEKVEKEQINSSQPENNKKDLKEQSQ</sequence>
<keyword evidence="12 21" id="KW-1133">Transmembrane helix</keyword>
<evidence type="ECO:0000256" key="3">
    <source>
        <dbReference type="ARBA" id="ARBA00020557"/>
    </source>
</evidence>
<gene>
    <name evidence="24" type="ORF">CHS0354_014654</name>
</gene>
<comment type="caution">
    <text evidence="24">The sequence shown here is derived from an EMBL/GenBank/DDBJ whole genome shotgun (WGS) entry which is preliminary data.</text>
</comment>
<dbReference type="GO" id="GO:0030003">
    <property type="term" value="P:intracellular monoatomic cation homeostasis"/>
    <property type="evidence" value="ECO:0007669"/>
    <property type="project" value="TreeGrafter"/>
</dbReference>
<evidence type="ECO:0000256" key="12">
    <source>
        <dbReference type="ARBA" id="ARBA00022989"/>
    </source>
</evidence>
<evidence type="ECO:0000313" key="25">
    <source>
        <dbReference type="Proteomes" id="UP001195483"/>
    </source>
</evidence>
<dbReference type="SUPFAM" id="SSF47473">
    <property type="entry name" value="EF-hand"/>
    <property type="match status" value="1"/>
</dbReference>